<keyword evidence="1" id="KW-1133">Transmembrane helix</keyword>
<accession>A0ABW5KQX2</accession>
<feature type="transmembrane region" description="Helical" evidence="1">
    <location>
        <begin position="5"/>
        <end position="24"/>
    </location>
</feature>
<evidence type="ECO:0000259" key="2">
    <source>
        <dbReference type="Pfam" id="PF11127"/>
    </source>
</evidence>
<keyword evidence="1" id="KW-0812">Transmembrane</keyword>
<organism evidence="3 4">
    <name type="scientific">Bizionia sediminis</name>
    <dbReference type="NCBI Taxonomy" id="1737064"/>
    <lineage>
        <taxon>Bacteria</taxon>
        <taxon>Pseudomonadati</taxon>
        <taxon>Bacteroidota</taxon>
        <taxon>Flavobacteriia</taxon>
        <taxon>Flavobacteriales</taxon>
        <taxon>Flavobacteriaceae</taxon>
        <taxon>Bizionia</taxon>
    </lineage>
</organism>
<sequence length="73" mass="8252">MLNTYFRTIVGSMVLLSVVLTVYVHPNWMWFTVFIGVNLIQSAFTKWCLLETILVKLGVKKEGTASCSVPNNK</sequence>
<name>A0ABW5KQX2_9FLAO</name>
<keyword evidence="1" id="KW-0472">Membrane</keyword>
<evidence type="ECO:0000313" key="3">
    <source>
        <dbReference type="EMBL" id="MFD2550713.1"/>
    </source>
</evidence>
<dbReference type="InterPro" id="IPR021309">
    <property type="entry name" value="YgaP-like_TM"/>
</dbReference>
<evidence type="ECO:0000256" key="1">
    <source>
        <dbReference type="SAM" id="Phobius"/>
    </source>
</evidence>
<feature type="transmembrane region" description="Helical" evidence="1">
    <location>
        <begin position="30"/>
        <end position="50"/>
    </location>
</feature>
<comment type="caution">
    <text evidence="3">The sequence shown here is derived from an EMBL/GenBank/DDBJ whole genome shotgun (WGS) entry which is preliminary data.</text>
</comment>
<dbReference type="Gene3D" id="6.10.140.1340">
    <property type="match status" value="1"/>
</dbReference>
<reference evidence="4" key="1">
    <citation type="journal article" date="2019" name="Int. J. Syst. Evol. Microbiol.">
        <title>The Global Catalogue of Microorganisms (GCM) 10K type strain sequencing project: providing services to taxonomists for standard genome sequencing and annotation.</title>
        <authorList>
            <consortium name="The Broad Institute Genomics Platform"/>
            <consortium name="The Broad Institute Genome Sequencing Center for Infectious Disease"/>
            <person name="Wu L."/>
            <person name="Ma J."/>
        </authorList>
    </citation>
    <scope>NUCLEOTIDE SEQUENCE [LARGE SCALE GENOMIC DNA]</scope>
    <source>
        <strain evidence="4">KCTC 42587</strain>
    </source>
</reference>
<gene>
    <name evidence="3" type="ORF">ACFSQP_02680</name>
</gene>
<evidence type="ECO:0000313" key="4">
    <source>
        <dbReference type="Proteomes" id="UP001597472"/>
    </source>
</evidence>
<keyword evidence="4" id="KW-1185">Reference proteome</keyword>
<dbReference type="Pfam" id="PF11127">
    <property type="entry name" value="YgaP-like_TM"/>
    <property type="match status" value="1"/>
</dbReference>
<dbReference type="RefSeq" id="WP_376891574.1">
    <property type="nucleotide sequence ID" value="NZ_JBHULS010000001.1"/>
</dbReference>
<protein>
    <submittedName>
        <fullName evidence="3">DUF2892 domain-containing protein</fullName>
    </submittedName>
</protein>
<dbReference type="EMBL" id="JBHULS010000001">
    <property type="protein sequence ID" value="MFD2550713.1"/>
    <property type="molecule type" value="Genomic_DNA"/>
</dbReference>
<feature type="domain" description="Inner membrane protein YgaP-like transmembrane" evidence="2">
    <location>
        <begin position="5"/>
        <end position="56"/>
    </location>
</feature>
<dbReference type="Proteomes" id="UP001597472">
    <property type="component" value="Unassembled WGS sequence"/>
</dbReference>
<proteinExistence type="predicted"/>